<dbReference type="Pfam" id="PF04893">
    <property type="entry name" value="Yip1"/>
    <property type="match status" value="1"/>
</dbReference>
<dbReference type="EMBL" id="JAGQHS010000089">
    <property type="protein sequence ID" value="MCA9757235.1"/>
    <property type="molecule type" value="Genomic_DNA"/>
</dbReference>
<sequence length="267" mass="28676">MDLTPRSPHDDNGFADGQAGTGGGGSHTLPPESEPNFFDRVGNLFTSPRRAFRSPRRLSFWLIPLLVILVVNVVHGLLLQDLYSEWFLEFAETNTAFSEEQRAAMIEAFEAKADAGTSVTTILQSVGGGIGSLGFAFFLVGLFYMLGVNFGLAGSARYLDIVGVLGLSSMAVVLREIITIPLKLSQQTLAIYTGPAAFAPHDGGMLSTVLGFFDIFDIARLVFITIGLSVVGKISTSRTAILVVAFWILGCGFKLIWAMTPFAGMTP</sequence>
<evidence type="ECO:0000259" key="7">
    <source>
        <dbReference type="Pfam" id="PF04893"/>
    </source>
</evidence>
<feature type="transmembrane region" description="Helical" evidence="6">
    <location>
        <begin position="239"/>
        <end position="259"/>
    </location>
</feature>
<proteinExistence type="predicted"/>
<reference evidence="8" key="2">
    <citation type="journal article" date="2021" name="Microbiome">
        <title>Successional dynamics and alternative stable states in a saline activated sludge microbial community over 9 years.</title>
        <authorList>
            <person name="Wang Y."/>
            <person name="Ye J."/>
            <person name="Ju F."/>
            <person name="Liu L."/>
            <person name="Boyd J.A."/>
            <person name="Deng Y."/>
            <person name="Parks D.H."/>
            <person name="Jiang X."/>
            <person name="Yin X."/>
            <person name="Woodcroft B.J."/>
            <person name="Tyson G.W."/>
            <person name="Hugenholtz P."/>
            <person name="Polz M.F."/>
            <person name="Zhang T."/>
        </authorList>
    </citation>
    <scope>NUCLEOTIDE SEQUENCE</scope>
    <source>
        <strain evidence="8">HKST-UBA02</strain>
    </source>
</reference>
<evidence type="ECO:0000256" key="6">
    <source>
        <dbReference type="SAM" id="Phobius"/>
    </source>
</evidence>
<evidence type="ECO:0000256" key="1">
    <source>
        <dbReference type="ARBA" id="ARBA00004141"/>
    </source>
</evidence>
<gene>
    <name evidence="8" type="ORF">KDA27_15625</name>
</gene>
<feature type="region of interest" description="Disordered" evidence="5">
    <location>
        <begin position="1"/>
        <end position="33"/>
    </location>
</feature>
<dbReference type="AlphaFoldDB" id="A0A956SE75"/>
<name>A0A956SE75_UNCEI</name>
<dbReference type="InterPro" id="IPR006977">
    <property type="entry name" value="Yip1_dom"/>
</dbReference>
<evidence type="ECO:0000256" key="3">
    <source>
        <dbReference type="ARBA" id="ARBA00022989"/>
    </source>
</evidence>
<accession>A0A956SE75</accession>
<evidence type="ECO:0000256" key="5">
    <source>
        <dbReference type="SAM" id="MobiDB-lite"/>
    </source>
</evidence>
<keyword evidence="3 6" id="KW-1133">Transmembrane helix</keyword>
<dbReference type="Proteomes" id="UP000739538">
    <property type="component" value="Unassembled WGS sequence"/>
</dbReference>
<feature type="transmembrane region" description="Helical" evidence="6">
    <location>
        <begin position="209"/>
        <end position="232"/>
    </location>
</feature>
<keyword evidence="2 6" id="KW-0812">Transmembrane</keyword>
<feature type="domain" description="Yip1" evidence="7">
    <location>
        <begin position="44"/>
        <end position="253"/>
    </location>
</feature>
<feature type="transmembrane region" description="Helical" evidence="6">
    <location>
        <begin position="122"/>
        <end position="146"/>
    </location>
</feature>
<evidence type="ECO:0000256" key="2">
    <source>
        <dbReference type="ARBA" id="ARBA00022692"/>
    </source>
</evidence>
<evidence type="ECO:0000256" key="4">
    <source>
        <dbReference type="ARBA" id="ARBA00023136"/>
    </source>
</evidence>
<feature type="transmembrane region" description="Helical" evidence="6">
    <location>
        <begin position="58"/>
        <end position="78"/>
    </location>
</feature>
<evidence type="ECO:0000313" key="8">
    <source>
        <dbReference type="EMBL" id="MCA9757235.1"/>
    </source>
</evidence>
<comment type="caution">
    <text evidence="8">The sequence shown here is derived from an EMBL/GenBank/DDBJ whole genome shotgun (WGS) entry which is preliminary data.</text>
</comment>
<comment type="subcellular location">
    <subcellularLocation>
        <location evidence="1">Membrane</location>
        <topology evidence="1">Multi-pass membrane protein</topology>
    </subcellularLocation>
</comment>
<evidence type="ECO:0000313" key="9">
    <source>
        <dbReference type="Proteomes" id="UP000739538"/>
    </source>
</evidence>
<feature type="transmembrane region" description="Helical" evidence="6">
    <location>
        <begin position="158"/>
        <end position="178"/>
    </location>
</feature>
<organism evidence="8 9">
    <name type="scientific">Eiseniibacteriota bacterium</name>
    <dbReference type="NCBI Taxonomy" id="2212470"/>
    <lineage>
        <taxon>Bacteria</taxon>
        <taxon>Candidatus Eiseniibacteriota</taxon>
    </lineage>
</organism>
<keyword evidence="4 6" id="KW-0472">Membrane</keyword>
<protein>
    <submittedName>
        <fullName evidence="8">YIP1 family protein</fullName>
    </submittedName>
</protein>
<reference evidence="8" key="1">
    <citation type="submission" date="2020-04" db="EMBL/GenBank/DDBJ databases">
        <authorList>
            <person name="Zhang T."/>
        </authorList>
    </citation>
    <scope>NUCLEOTIDE SEQUENCE</scope>
    <source>
        <strain evidence="8">HKST-UBA02</strain>
    </source>
</reference>
<dbReference type="GO" id="GO:0016020">
    <property type="term" value="C:membrane"/>
    <property type="evidence" value="ECO:0007669"/>
    <property type="project" value="UniProtKB-SubCell"/>
</dbReference>